<feature type="compositionally biased region" description="Pro residues" evidence="4">
    <location>
        <begin position="25"/>
        <end position="38"/>
    </location>
</feature>
<keyword evidence="1" id="KW-0344">Guanine-nucleotide releasing factor</keyword>
<name>A0A2P6TBC4_CHLSO</name>
<feature type="region of interest" description="Disordered" evidence="4">
    <location>
        <begin position="454"/>
        <end position="574"/>
    </location>
</feature>
<feature type="compositionally biased region" description="Low complexity" evidence="4">
    <location>
        <begin position="1"/>
        <end position="17"/>
    </location>
</feature>
<organism evidence="6 7">
    <name type="scientific">Chlorella sorokiniana</name>
    <name type="common">Freshwater green alga</name>
    <dbReference type="NCBI Taxonomy" id="3076"/>
    <lineage>
        <taxon>Eukaryota</taxon>
        <taxon>Viridiplantae</taxon>
        <taxon>Chlorophyta</taxon>
        <taxon>core chlorophytes</taxon>
        <taxon>Trebouxiophyceae</taxon>
        <taxon>Chlorellales</taxon>
        <taxon>Chlorellaceae</taxon>
        <taxon>Chlorella clade</taxon>
        <taxon>Chlorella</taxon>
    </lineage>
</organism>
<evidence type="ECO:0000256" key="2">
    <source>
        <dbReference type="ARBA" id="ARBA00022737"/>
    </source>
</evidence>
<evidence type="ECO:0000313" key="7">
    <source>
        <dbReference type="Proteomes" id="UP000239899"/>
    </source>
</evidence>
<evidence type="ECO:0000256" key="3">
    <source>
        <dbReference type="PROSITE-ProRule" id="PRU00235"/>
    </source>
</evidence>
<evidence type="ECO:0000259" key="5">
    <source>
        <dbReference type="Pfam" id="PF25390"/>
    </source>
</evidence>
<dbReference type="OrthoDB" id="61110at2759"/>
<gene>
    <name evidence="6" type="ORF">C2E21_9475</name>
</gene>
<accession>A0A2P6TBC4</accession>
<dbReference type="PANTHER" id="PTHR45982:SF1">
    <property type="entry name" value="REGULATOR OF CHROMOSOME CONDENSATION"/>
    <property type="match status" value="1"/>
</dbReference>
<dbReference type="PROSITE" id="PS50012">
    <property type="entry name" value="RCC1_3"/>
    <property type="match status" value="6"/>
</dbReference>
<reference evidence="6 7" key="1">
    <citation type="journal article" date="2018" name="Plant J.">
        <title>Genome sequences of Chlorella sorokiniana UTEX 1602 and Micractinium conductrix SAG 241.80: implications to maltose excretion by a green alga.</title>
        <authorList>
            <person name="Arriola M.B."/>
            <person name="Velmurugan N."/>
            <person name="Zhang Y."/>
            <person name="Plunkett M.H."/>
            <person name="Hondzo H."/>
            <person name="Barney B.M."/>
        </authorList>
    </citation>
    <scope>NUCLEOTIDE SEQUENCE [LARGE SCALE GENOMIC DNA]</scope>
    <source>
        <strain evidence="7">UTEX 1602</strain>
    </source>
</reference>
<dbReference type="InterPro" id="IPR000408">
    <property type="entry name" value="Reg_chr_condens"/>
</dbReference>
<dbReference type="STRING" id="3076.A0A2P6TBC4"/>
<dbReference type="InterPro" id="IPR051553">
    <property type="entry name" value="Ran_GTPase-activating"/>
</dbReference>
<evidence type="ECO:0000256" key="4">
    <source>
        <dbReference type="SAM" id="MobiDB-lite"/>
    </source>
</evidence>
<dbReference type="PROSITE" id="PS00626">
    <property type="entry name" value="RCC1_2"/>
    <property type="match status" value="2"/>
</dbReference>
<feature type="region of interest" description="Disordered" evidence="4">
    <location>
        <begin position="1"/>
        <end position="40"/>
    </location>
</feature>
<feature type="repeat" description="RCC1" evidence="3">
    <location>
        <begin position="279"/>
        <end position="330"/>
    </location>
</feature>
<proteinExistence type="predicted"/>
<feature type="repeat" description="RCC1" evidence="3">
    <location>
        <begin position="131"/>
        <end position="182"/>
    </location>
</feature>
<feature type="compositionally biased region" description="Basic and acidic residues" evidence="4">
    <location>
        <begin position="563"/>
        <end position="574"/>
    </location>
</feature>
<keyword evidence="6" id="KW-0675">Receptor</keyword>
<dbReference type="SMR" id="A0A2P6TBC4"/>
<dbReference type="EMBL" id="LHPG02000028">
    <property type="protein sequence ID" value="PRW05842.1"/>
    <property type="molecule type" value="Genomic_DNA"/>
</dbReference>
<dbReference type="GO" id="GO:0005085">
    <property type="term" value="F:guanyl-nucleotide exchange factor activity"/>
    <property type="evidence" value="ECO:0007669"/>
    <property type="project" value="TreeGrafter"/>
</dbReference>
<comment type="caution">
    <text evidence="6">The sequence shown here is derived from an EMBL/GenBank/DDBJ whole genome shotgun (WGS) entry which is preliminary data.</text>
</comment>
<feature type="repeat" description="RCC1" evidence="3">
    <location>
        <begin position="183"/>
        <end position="232"/>
    </location>
</feature>
<sequence>MEASSPGSSSMASEFSPVLYDQPLQSPPRPTLAPPLHRPPASVASSHVGSLCDHLPAYVYDPPIETVVFSWGVNEDGQLGLDRIPGGAAANNVLQPKVVEACLGTRFRGREFGCSPIVASSRNTLAIGADGEVITWGWNARGTLGHGHREPQSKPQRVAGLEAVQMRQAAIGGWHVLALDATGQCWAWGGNEYGQCLAHGDKDVLRPVRCLDGLNVKQVAAGGMHSLALTEDGQIWQWGEPWGDFSMTIDRMPHRIDATGDFVGISCGAFHNLALNAAGEVYAWGINDFGMLGNGTTSYATAPERVVGLEGVFVSDVAAGGWHSMAISAEGEVYVWGRGEYGRLGLGDRTGSSKLRPQKVKALEGHRVVQGSCGGTHTMVVTDEGRCFIWGRAAFGRLGTGVDKDCISPVELKLPGGPERWRVIAVAAGGRHSLVLALPDSGNLAQRQLEWAQRKPLYSSPSPPPSTMGRERSWGGLADDEADEHDGGVSPAGMSDYADEGAAEGPSPINENEGPRPFSTQHLAQLELAASLEGGHSTDNLSDAADPTPGQEAAAAAAARVHGLRDDFARERTS</sequence>
<dbReference type="Proteomes" id="UP000239899">
    <property type="component" value="Unassembled WGS sequence"/>
</dbReference>
<evidence type="ECO:0000313" key="6">
    <source>
        <dbReference type="EMBL" id="PRW05842.1"/>
    </source>
</evidence>
<protein>
    <submittedName>
        <fullName evidence="6">Ultraviolet-B receptor UVR8</fullName>
    </submittedName>
</protein>
<keyword evidence="2" id="KW-0677">Repeat</keyword>
<feature type="repeat" description="RCC1" evidence="3">
    <location>
        <begin position="66"/>
        <end position="130"/>
    </location>
</feature>
<dbReference type="SUPFAM" id="SSF50985">
    <property type="entry name" value="RCC1/BLIP-II"/>
    <property type="match status" value="2"/>
</dbReference>
<feature type="repeat" description="RCC1" evidence="3">
    <location>
        <begin position="385"/>
        <end position="439"/>
    </location>
</feature>
<dbReference type="PRINTS" id="PR00633">
    <property type="entry name" value="RCCNDNSATION"/>
</dbReference>
<dbReference type="InterPro" id="IPR058923">
    <property type="entry name" value="RCC1-like_dom"/>
</dbReference>
<dbReference type="Pfam" id="PF25390">
    <property type="entry name" value="WD40_RLD"/>
    <property type="match status" value="1"/>
</dbReference>
<evidence type="ECO:0000256" key="1">
    <source>
        <dbReference type="ARBA" id="ARBA00022658"/>
    </source>
</evidence>
<dbReference type="GO" id="GO:0005737">
    <property type="term" value="C:cytoplasm"/>
    <property type="evidence" value="ECO:0007669"/>
    <property type="project" value="TreeGrafter"/>
</dbReference>
<feature type="domain" description="RCC1-like" evidence="5">
    <location>
        <begin position="68"/>
        <end position="435"/>
    </location>
</feature>
<dbReference type="AlphaFoldDB" id="A0A2P6TBC4"/>
<dbReference type="PANTHER" id="PTHR45982">
    <property type="entry name" value="REGULATOR OF CHROMOSOME CONDENSATION"/>
    <property type="match status" value="1"/>
</dbReference>
<feature type="repeat" description="RCC1" evidence="3">
    <location>
        <begin position="331"/>
        <end position="384"/>
    </location>
</feature>
<dbReference type="InterPro" id="IPR009091">
    <property type="entry name" value="RCC1/BLIP-II"/>
</dbReference>
<dbReference type="Gene3D" id="2.130.10.30">
    <property type="entry name" value="Regulator of chromosome condensation 1/beta-lactamase-inhibitor protein II"/>
    <property type="match status" value="2"/>
</dbReference>
<keyword evidence="7" id="KW-1185">Reference proteome</keyword>